<evidence type="ECO:0000313" key="3">
    <source>
        <dbReference type="EMBL" id="KAK8575430.1"/>
    </source>
</evidence>
<proteinExistence type="predicted"/>
<dbReference type="Pfam" id="PF03732">
    <property type="entry name" value="Retrotrans_gag"/>
    <property type="match status" value="1"/>
</dbReference>
<feature type="compositionally biased region" description="Low complexity" evidence="1">
    <location>
        <begin position="31"/>
        <end position="48"/>
    </location>
</feature>
<evidence type="ECO:0000256" key="1">
    <source>
        <dbReference type="SAM" id="MobiDB-lite"/>
    </source>
</evidence>
<sequence length="347" mass="39371">MTRANPTALEYQFEPEIEQVCRRNRKEFTALADPPNNRNAANNNQIAAAGGGNPPLVVPPVQARNRPIRDHLLPDLENLNPGIVTPEIQATQFKLKPVMFNMLYSIGQFGGLTHEDARQHLRSFIEVCDSFRQQGVHEDVLRLKLFPYSLRDKARAWFNSILSGSAESWDDLCQSFIIRYSSTVLTDKLRNDITSFRQTDDESMYEAWDRYKDLFRKCPMHGFNEWTKVIMFYNGVNAPTRMMLDASANGTFLDKSAEEATEILDRLANNDYQFSSTRKGTTRRNVTAYELEPTDAISAQFAALTNMVKNLQRPSNSQEVKDKNMNAESGSNTQVIGDPSWAICPNA</sequence>
<dbReference type="PANTHER" id="PTHR33223">
    <property type="entry name" value="CCHC-TYPE DOMAIN-CONTAINING PROTEIN"/>
    <property type="match status" value="1"/>
</dbReference>
<feature type="compositionally biased region" description="Polar residues" evidence="1">
    <location>
        <begin position="326"/>
        <end position="335"/>
    </location>
</feature>
<dbReference type="EMBL" id="JBBPBM010000007">
    <property type="protein sequence ID" value="KAK8575430.1"/>
    <property type="molecule type" value="Genomic_DNA"/>
</dbReference>
<reference evidence="3 4" key="1">
    <citation type="journal article" date="2024" name="G3 (Bethesda)">
        <title>Genome assembly of Hibiscus sabdariffa L. provides insights into metabolisms of medicinal natural products.</title>
        <authorList>
            <person name="Kim T."/>
        </authorList>
    </citation>
    <scope>NUCLEOTIDE SEQUENCE [LARGE SCALE GENOMIC DNA]</scope>
    <source>
        <strain evidence="3">TK-2024</strain>
        <tissue evidence="3">Old leaves</tissue>
    </source>
</reference>
<protein>
    <recommendedName>
        <fullName evidence="2">Retrotransposon gag domain-containing protein</fullName>
    </recommendedName>
</protein>
<dbReference type="Proteomes" id="UP001472677">
    <property type="component" value="Unassembled WGS sequence"/>
</dbReference>
<evidence type="ECO:0000259" key="2">
    <source>
        <dbReference type="Pfam" id="PF03732"/>
    </source>
</evidence>
<evidence type="ECO:0000313" key="4">
    <source>
        <dbReference type="Proteomes" id="UP001472677"/>
    </source>
</evidence>
<organism evidence="3 4">
    <name type="scientific">Hibiscus sabdariffa</name>
    <name type="common">roselle</name>
    <dbReference type="NCBI Taxonomy" id="183260"/>
    <lineage>
        <taxon>Eukaryota</taxon>
        <taxon>Viridiplantae</taxon>
        <taxon>Streptophyta</taxon>
        <taxon>Embryophyta</taxon>
        <taxon>Tracheophyta</taxon>
        <taxon>Spermatophyta</taxon>
        <taxon>Magnoliopsida</taxon>
        <taxon>eudicotyledons</taxon>
        <taxon>Gunneridae</taxon>
        <taxon>Pentapetalae</taxon>
        <taxon>rosids</taxon>
        <taxon>malvids</taxon>
        <taxon>Malvales</taxon>
        <taxon>Malvaceae</taxon>
        <taxon>Malvoideae</taxon>
        <taxon>Hibiscus</taxon>
    </lineage>
</organism>
<feature type="domain" description="Retrotransposon gag" evidence="2">
    <location>
        <begin position="144"/>
        <end position="237"/>
    </location>
</feature>
<keyword evidence="4" id="KW-1185">Reference proteome</keyword>
<dbReference type="InterPro" id="IPR005162">
    <property type="entry name" value="Retrotrans_gag_dom"/>
</dbReference>
<name>A0ABR2FAR1_9ROSI</name>
<feature type="region of interest" description="Disordered" evidence="1">
    <location>
        <begin position="313"/>
        <end position="339"/>
    </location>
</feature>
<dbReference type="PANTHER" id="PTHR33223:SF6">
    <property type="entry name" value="CCHC-TYPE DOMAIN-CONTAINING PROTEIN"/>
    <property type="match status" value="1"/>
</dbReference>
<gene>
    <name evidence="3" type="ORF">V6N12_063103</name>
</gene>
<accession>A0ABR2FAR1</accession>
<comment type="caution">
    <text evidence="3">The sequence shown here is derived from an EMBL/GenBank/DDBJ whole genome shotgun (WGS) entry which is preliminary data.</text>
</comment>
<feature type="region of interest" description="Disordered" evidence="1">
    <location>
        <begin position="31"/>
        <end position="55"/>
    </location>
</feature>